<accession>A0A1B6G2M2</accession>
<name>A0A1B6G2M2_9HEMI</name>
<dbReference type="EMBL" id="GECZ01013095">
    <property type="protein sequence ID" value="JAS56674.1"/>
    <property type="molecule type" value="Transcribed_RNA"/>
</dbReference>
<dbReference type="AlphaFoldDB" id="A0A1B6G2M2"/>
<feature type="region of interest" description="Disordered" evidence="1">
    <location>
        <begin position="1"/>
        <end position="35"/>
    </location>
</feature>
<protein>
    <submittedName>
        <fullName evidence="2">Uncharacterized protein</fullName>
    </submittedName>
</protein>
<feature type="compositionally biased region" description="Polar residues" evidence="1">
    <location>
        <begin position="19"/>
        <end position="35"/>
    </location>
</feature>
<reference evidence="2" key="1">
    <citation type="submission" date="2015-11" db="EMBL/GenBank/DDBJ databases">
        <title>De novo transcriptome assembly of four potential Pierce s Disease insect vectors from Arizona vineyards.</title>
        <authorList>
            <person name="Tassone E.E."/>
        </authorList>
    </citation>
    <scope>NUCLEOTIDE SEQUENCE</scope>
</reference>
<feature type="non-terminal residue" evidence="2">
    <location>
        <position position="122"/>
    </location>
</feature>
<gene>
    <name evidence="2" type="ORF">g.44647</name>
</gene>
<proteinExistence type="predicted"/>
<feature type="compositionally biased region" description="Acidic residues" evidence="1">
    <location>
        <begin position="9"/>
        <end position="18"/>
    </location>
</feature>
<evidence type="ECO:0000256" key="1">
    <source>
        <dbReference type="SAM" id="MobiDB-lite"/>
    </source>
</evidence>
<feature type="non-terminal residue" evidence="2">
    <location>
        <position position="1"/>
    </location>
</feature>
<organism evidence="2">
    <name type="scientific">Cuerna arida</name>
    <dbReference type="NCBI Taxonomy" id="1464854"/>
    <lineage>
        <taxon>Eukaryota</taxon>
        <taxon>Metazoa</taxon>
        <taxon>Ecdysozoa</taxon>
        <taxon>Arthropoda</taxon>
        <taxon>Hexapoda</taxon>
        <taxon>Insecta</taxon>
        <taxon>Pterygota</taxon>
        <taxon>Neoptera</taxon>
        <taxon>Paraneoptera</taxon>
        <taxon>Hemiptera</taxon>
        <taxon>Auchenorrhyncha</taxon>
        <taxon>Membracoidea</taxon>
        <taxon>Cicadellidae</taxon>
        <taxon>Cicadellinae</taxon>
        <taxon>Proconiini</taxon>
        <taxon>Cuerna</taxon>
    </lineage>
</organism>
<sequence length="122" mass="12815">YAALAASALEDEDVDEMMNESQPDQQTNESQVAAKSISATNAATIAKSPLQPQQIPLIVQSQSSTNTQRTTGPLVFTQSNTGQLLMTPGGQTHVQLVPSSTQPGQFVISSGQSQTVLLAQTT</sequence>
<evidence type="ECO:0000313" key="2">
    <source>
        <dbReference type="EMBL" id="JAS56674.1"/>
    </source>
</evidence>